<dbReference type="PANTHER" id="PTHR21398:SF1">
    <property type="entry name" value="FI03705P"/>
    <property type="match status" value="1"/>
</dbReference>
<feature type="chain" id="PRO_5005572924" evidence="1">
    <location>
        <begin position="25"/>
        <end position="334"/>
    </location>
</feature>
<keyword evidence="3" id="KW-1185">Reference proteome</keyword>
<sequence length="334" mass="38483">FCTTYPAVFEIGDIFLWGVTAALAWELPQDPYSPFNHKADPLHRRMDSKMIKYIDEKGKIIYKRPYSIRKLIVNPAFAKRSVDGHTEKKEECNIDRKQMHASKNNRQLSGRLEFHRSTRASLYQKIETMLQGSSVLNCTFDKTNGLRFFTFNKMSLTCFRLGGNGRECMLKTLCIPNFQQLPVFCCQTAALIPIGDIFLFGNTAALAWNLPSDPMFLTSLKQKEAHRRGDTKAIGYLDEKGRVIAKIPYKRLDITKMHQDQTDRGYLKRDGLDANSIEFHRDSRLELFGKLEKLIKALPKGIEFDEEYHREYDKAHTATEDCAAKYPGCEDFIL</sequence>
<accession>A0A0L7L087</accession>
<feature type="non-terminal residue" evidence="2">
    <location>
        <position position="1"/>
    </location>
</feature>
<name>A0A0L7L087_OPEBR</name>
<dbReference type="EMBL" id="JTDY01003847">
    <property type="protein sequence ID" value="KOB68918.1"/>
    <property type="molecule type" value="Genomic_DNA"/>
</dbReference>
<reference evidence="2 3" key="1">
    <citation type="journal article" date="2015" name="Genome Biol. Evol.">
        <title>The genome of winter moth (Operophtera brumata) provides a genomic perspective on sexual dimorphism and phenology.</title>
        <authorList>
            <person name="Derks M.F."/>
            <person name="Smit S."/>
            <person name="Salis L."/>
            <person name="Schijlen E."/>
            <person name="Bossers A."/>
            <person name="Mateman C."/>
            <person name="Pijl A.S."/>
            <person name="de Ridder D."/>
            <person name="Groenen M.A."/>
            <person name="Visser M.E."/>
            <person name="Megens H.J."/>
        </authorList>
    </citation>
    <scope>NUCLEOTIDE SEQUENCE [LARGE SCALE GENOMIC DNA]</scope>
    <source>
        <strain evidence="2">WM2013NL</strain>
        <tissue evidence="2">Head and thorax</tissue>
    </source>
</reference>
<protein>
    <submittedName>
        <fullName evidence="2">Uncharacterized protein</fullName>
    </submittedName>
</protein>
<feature type="signal peptide" evidence="1">
    <location>
        <begin position="1"/>
        <end position="24"/>
    </location>
</feature>
<dbReference type="PANTHER" id="PTHR21398">
    <property type="entry name" value="AGAP007094-PA"/>
    <property type="match status" value="1"/>
</dbReference>
<keyword evidence="1" id="KW-0732">Signal</keyword>
<gene>
    <name evidence="2" type="ORF">OBRU01_17556</name>
</gene>
<evidence type="ECO:0000313" key="2">
    <source>
        <dbReference type="EMBL" id="KOB68918.1"/>
    </source>
</evidence>
<dbReference type="AlphaFoldDB" id="A0A0L7L087"/>
<feature type="non-terminal residue" evidence="2">
    <location>
        <position position="334"/>
    </location>
</feature>
<organism evidence="2 3">
    <name type="scientific">Operophtera brumata</name>
    <name type="common">Winter moth</name>
    <name type="synonym">Phalaena brumata</name>
    <dbReference type="NCBI Taxonomy" id="104452"/>
    <lineage>
        <taxon>Eukaryota</taxon>
        <taxon>Metazoa</taxon>
        <taxon>Ecdysozoa</taxon>
        <taxon>Arthropoda</taxon>
        <taxon>Hexapoda</taxon>
        <taxon>Insecta</taxon>
        <taxon>Pterygota</taxon>
        <taxon>Neoptera</taxon>
        <taxon>Endopterygota</taxon>
        <taxon>Lepidoptera</taxon>
        <taxon>Glossata</taxon>
        <taxon>Ditrysia</taxon>
        <taxon>Geometroidea</taxon>
        <taxon>Geometridae</taxon>
        <taxon>Larentiinae</taxon>
        <taxon>Operophtera</taxon>
    </lineage>
</organism>
<dbReference type="Proteomes" id="UP000037510">
    <property type="component" value="Unassembled WGS sequence"/>
</dbReference>
<evidence type="ECO:0000256" key="1">
    <source>
        <dbReference type="SAM" id="SignalP"/>
    </source>
</evidence>
<evidence type="ECO:0000313" key="3">
    <source>
        <dbReference type="Proteomes" id="UP000037510"/>
    </source>
</evidence>
<proteinExistence type="predicted"/>
<comment type="caution">
    <text evidence="2">The sequence shown here is derived from an EMBL/GenBank/DDBJ whole genome shotgun (WGS) entry which is preliminary data.</text>
</comment>